<evidence type="ECO:0000313" key="3">
    <source>
        <dbReference type="EMBL" id="MBO8458248.1"/>
    </source>
</evidence>
<gene>
    <name evidence="3" type="ORF">IAA81_08505</name>
</gene>
<dbReference type="EMBL" id="JADIMM010000098">
    <property type="protein sequence ID" value="MBO8458248.1"/>
    <property type="molecule type" value="Genomic_DNA"/>
</dbReference>
<dbReference type="Gene3D" id="3.40.50.2000">
    <property type="entry name" value="Glycogen Phosphorylase B"/>
    <property type="match status" value="2"/>
</dbReference>
<protein>
    <submittedName>
        <fullName evidence="3">Glycosyltransferase</fullName>
    </submittedName>
</protein>
<evidence type="ECO:0000256" key="1">
    <source>
        <dbReference type="ARBA" id="ARBA00022679"/>
    </source>
</evidence>
<reference evidence="3" key="2">
    <citation type="journal article" date="2021" name="PeerJ">
        <title>Extensive microbial diversity within the chicken gut microbiome revealed by metagenomics and culture.</title>
        <authorList>
            <person name="Gilroy R."/>
            <person name="Ravi A."/>
            <person name="Getino M."/>
            <person name="Pursley I."/>
            <person name="Horton D.L."/>
            <person name="Alikhan N.F."/>
            <person name="Baker D."/>
            <person name="Gharbi K."/>
            <person name="Hall N."/>
            <person name="Watson M."/>
            <person name="Adriaenssens E.M."/>
            <person name="Foster-Nyarko E."/>
            <person name="Jarju S."/>
            <person name="Secka A."/>
            <person name="Antonio M."/>
            <person name="Oren A."/>
            <person name="Chaudhuri R.R."/>
            <person name="La Ragione R."/>
            <person name="Hildebrand F."/>
            <person name="Pallen M.J."/>
        </authorList>
    </citation>
    <scope>NUCLEOTIDE SEQUENCE</scope>
    <source>
        <strain evidence="3">10532</strain>
    </source>
</reference>
<comment type="caution">
    <text evidence="3">The sequence shown here is derived from an EMBL/GenBank/DDBJ whole genome shotgun (WGS) entry which is preliminary data.</text>
</comment>
<proteinExistence type="predicted"/>
<name>A0A9D9HR07_9SPIR</name>
<dbReference type="SUPFAM" id="SSF53756">
    <property type="entry name" value="UDP-Glycosyltransferase/glycogen phosphorylase"/>
    <property type="match status" value="1"/>
</dbReference>
<reference evidence="3" key="1">
    <citation type="submission" date="2020-10" db="EMBL/GenBank/DDBJ databases">
        <authorList>
            <person name="Gilroy R."/>
        </authorList>
    </citation>
    <scope>NUCLEOTIDE SEQUENCE</scope>
    <source>
        <strain evidence="3">10532</strain>
    </source>
</reference>
<dbReference type="GO" id="GO:0016757">
    <property type="term" value="F:glycosyltransferase activity"/>
    <property type="evidence" value="ECO:0007669"/>
    <property type="project" value="TreeGrafter"/>
</dbReference>
<dbReference type="Proteomes" id="UP000823638">
    <property type="component" value="Unassembled WGS sequence"/>
</dbReference>
<dbReference type="AlphaFoldDB" id="A0A9D9HR07"/>
<accession>A0A9D9HR07</accession>
<feature type="domain" description="Glycosyltransferase subfamily 4-like N-terminal" evidence="2">
    <location>
        <begin position="15"/>
        <end position="164"/>
    </location>
</feature>
<dbReference type="InterPro" id="IPR028098">
    <property type="entry name" value="Glyco_trans_4-like_N"/>
</dbReference>
<dbReference type="Pfam" id="PF13439">
    <property type="entry name" value="Glyco_transf_4"/>
    <property type="match status" value="1"/>
</dbReference>
<dbReference type="PANTHER" id="PTHR46401">
    <property type="entry name" value="GLYCOSYLTRANSFERASE WBBK-RELATED"/>
    <property type="match status" value="1"/>
</dbReference>
<dbReference type="PANTHER" id="PTHR46401:SF2">
    <property type="entry name" value="GLYCOSYLTRANSFERASE WBBK-RELATED"/>
    <property type="match status" value="1"/>
</dbReference>
<organism evidence="3 4">
    <name type="scientific">Candidatus Gallitreponema excrementavium</name>
    <dbReference type="NCBI Taxonomy" id="2840840"/>
    <lineage>
        <taxon>Bacteria</taxon>
        <taxon>Pseudomonadati</taxon>
        <taxon>Spirochaetota</taxon>
        <taxon>Spirochaetia</taxon>
        <taxon>Spirochaetales</taxon>
        <taxon>Candidatus Gallitreponema</taxon>
    </lineage>
</organism>
<dbReference type="Pfam" id="PF13692">
    <property type="entry name" value="Glyco_trans_1_4"/>
    <property type="match status" value="1"/>
</dbReference>
<keyword evidence="1" id="KW-0808">Transferase</keyword>
<evidence type="ECO:0000259" key="2">
    <source>
        <dbReference type="Pfam" id="PF13439"/>
    </source>
</evidence>
<dbReference type="CDD" id="cd03801">
    <property type="entry name" value="GT4_PimA-like"/>
    <property type="match status" value="1"/>
</dbReference>
<sequence length="539" mass="61545">MKVLFVTSEHPGRLYGGLGTFTREYTRVLRKLRDVKVVYFHLGQTQPPDPDSDVDYVIVPKKVFTSHSIEGRILENAASLRWQVQKILDVFQPDVIHCNDRQTFMPFRFDDNVLYSSHLLFCDMLGLQGLDDVYFQELKIEKAAFNYSAVSIVYSDFAAMRVVKNISASVSPVVLPLAINKKDFYDDKENETLNVAYFGRFEDMQKGFTNFVKAVELLDKDFIKNYSVNFSLYGKGELPRWIDKSLFKEIEFLQGSDLYEAYAKTHIVVVPSRYEPFGLTGIEAMASGCLLLVVGGLGMDEYAVPGVNCLSIPDSPRGISEVIVDAVKNYNSYSGLRVRAKADAAKWTWDRCVAAHCRFYDAIKDKRVSNVKTAYRPETYNIIESYNKSTNVNYRKEENEALERLLDLTAPKENESVLVISLENGFNKKNVTNLTVMKKNYDGVTYRVEFLPFKDNDFKYVIVAGAWETVINPVAALREICRISSGKTIVCFRKGNRLPWQTIEMECSESWKELAKDTCIDEPEILNISEYYDAAILNK</sequence>
<evidence type="ECO:0000313" key="4">
    <source>
        <dbReference type="Proteomes" id="UP000823638"/>
    </source>
</evidence>